<name>A0A261Y0N6_9FUNG</name>
<keyword evidence="8" id="KW-1185">Reference proteome</keyword>
<dbReference type="OrthoDB" id="408954at2759"/>
<dbReference type="InterPro" id="IPR050307">
    <property type="entry name" value="Sterol_Desaturase_Related"/>
</dbReference>
<keyword evidence="2 5" id="KW-0812">Transmembrane</keyword>
<dbReference type="PANTHER" id="PTHR11863">
    <property type="entry name" value="STEROL DESATURASE"/>
    <property type="match status" value="1"/>
</dbReference>
<proteinExistence type="predicted"/>
<evidence type="ECO:0000256" key="5">
    <source>
        <dbReference type="SAM" id="Phobius"/>
    </source>
</evidence>
<organism evidence="7 8">
    <name type="scientific">Bifiguratus adelaidae</name>
    <dbReference type="NCBI Taxonomy" id="1938954"/>
    <lineage>
        <taxon>Eukaryota</taxon>
        <taxon>Fungi</taxon>
        <taxon>Fungi incertae sedis</taxon>
        <taxon>Mucoromycota</taxon>
        <taxon>Mucoromycotina</taxon>
        <taxon>Endogonomycetes</taxon>
        <taxon>Endogonales</taxon>
        <taxon>Endogonales incertae sedis</taxon>
        <taxon>Bifiguratus</taxon>
    </lineage>
</organism>
<feature type="transmembrane region" description="Helical" evidence="5">
    <location>
        <begin position="122"/>
        <end position="145"/>
    </location>
</feature>
<evidence type="ECO:0000256" key="2">
    <source>
        <dbReference type="ARBA" id="ARBA00022692"/>
    </source>
</evidence>
<evidence type="ECO:0000256" key="1">
    <source>
        <dbReference type="ARBA" id="ARBA00004370"/>
    </source>
</evidence>
<accession>A0A261Y0N6</accession>
<comment type="subcellular location">
    <subcellularLocation>
        <location evidence="1">Membrane</location>
    </subcellularLocation>
</comment>
<dbReference type="EMBL" id="MVBO01000055">
    <property type="protein sequence ID" value="OZJ04064.1"/>
    <property type="molecule type" value="Genomic_DNA"/>
</dbReference>
<evidence type="ECO:0000313" key="8">
    <source>
        <dbReference type="Proteomes" id="UP000242875"/>
    </source>
</evidence>
<evidence type="ECO:0000256" key="4">
    <source>
        <dbReference type="ARBA" id="ARBA00023136"/>
    </source>
</evidence>
<dbReference type="GO" id="GO:0016491">
    <property type="term" value="F:oxidoreductase activity"/>
    <property type="evidence" value="ECO:0007669"/>
    <property type="project" value="InterPro"/>
</dbReference>
<dbReference type="AlphaFoldDB" id="A0A261Y0N6"/>
<comment type="caution">
    <text evidence="7">The sequence shown here is derived from an EMBL/GenBank/DDBJ whole genome shotgun (WGS) entry which is preliminary data.</text>
</comment>
<evidence type="ECO:0000256" key="3">
    <source>
        <dbReference type="ARBA" id="ARBA00022989"/>
    </source>
</evidence>
<gene>
    <name evidence="7" type="ORF">BZG36_04656</name>
</gene>
<dbReference type="GO" id="GO:0005506">
    <property type="term" value="F:iron ion binding"/>
    <property type="evidence" value="ECO:0007669"/>
    <property type="project" value="InterPro"/>
</dbReference>
<dbReference type="GO" id="GO:0016020">
    <property type="term" value="C:membrane"/>
    <property type="evidence" value="ECO:0007669"/>
    <property type="project" value="UniProtKB-SubCell"/>
</dbReference>
<sequence>MFTDFYARPLLLPFSDQQLAVLSPIVVYWVYSLFFHVLTHLEIPWLEKYRIHDPEELKKNKVSVGQVLRGVLLQQVLQTILGFLFVEDEPVVDVIKGQLATVQLVQRVIADPVLANSLGYALYWYILPCWRFFVAMFVLDGYQYLFHRLFHTNRFLYKHIHSHHHRLYVPYAFGALYNHPVEGFIMDSAGAVLAQYISGMGNKGAMLFFAFSTLKTVDDHCGYTFPWDPLQFLFPNNVAYHDIHHQPFGIKKNYSQPFFTWWDSVLGTYVPVDVTFDRMEQKAALKKKAL</sequence>
<feature type="domain" description="Fatty acid hydroxylase" evidence="6">
    <location>
        <begin position="132"/>
        <end position="268"/>
    </location>
</feature>
<dbReference type="Pfam" id="PF04116">
    <property type="entry name" value="FA_hydroxylase"/>
    <property type="match status" value="1"/>
</dbReference>
<keyword evidence="4 5" id="KW-0472">Membrane</keyword>
<dbReference type="Proteomes" id="UP000242875">
    <property type="component" value="Unassembled WGS sequence"/>
</dbReference>
<keyword evidence="3 5" id="KW-1133">Transmembrane helix</keyword>
<evidence type="ECO:0000313" key="7">
    <source>
        <dbReference type="EMBL" id="OZJ04064.1"/>
    </source>
</evidence>
<feature type="transmembrane region" description="Helical" evidence="5">
    <location>
        <begin position="20"/>
        <end position="46"/>
    </location>
</feature>
<reference evidence="7 8" key="1">
    <citation type="journal article" date="2017" name="Mycologia">
        <title>Bifiguratus adelaidae, gen. et sp. nov., a new member of Mucoromycotina in endophytic and soil-dwelling habitats.</title>
        <authorList>
            <person name="Torres-Cruz T.J."/>
            <person name="Billingsley Tobias T.L."/>
            <person name="Almatruk M."/>
            <person name="Hesse C."/>
            <person name="Kuske C.R."/>
            <person name="Desiro A."/>
            <person name="Benucci G.M."/>
            <person name="Bonito G."/>
            <person name="Stajich J.E."/>
            <person name="Dunlap C."/>
            <person name="Arnold A.E."/>
            <person name="Porras-Alfaro A."/>
        </authorList>
    </citation>
    <scope>NUCLEOTIDE SEQUENCE [LARGE SCALE GENOMIC DNA]</scope>
    <source>
        <strain evidence="7 8">AZ0501</strain>
    </source>
</reference>
<dbReference type="GO" id="GO:0008610">
    <property type="term" value="P:lipid biosynthetic process"/>
    <property type="evidence" value="ECO:0007669"/>
    <property type="project" value="InterPro"/>
</dbReference>
<dbReference type="InterPro" id="IPR006694">
    <property type="entry name" value="Fatty_acid_hydroxylase"/>
</dbReference>
<protein>
    <recommendedName>
        <fullName evidence="6">Fatty acid hydroxylase domain-containing protein</fullName>
    </recommendedName>
</protein>
<evidence type="ECO:0000259" key="6">
    <source>
        <dbReference type="Pfam" id="PF04116"/>
    </source>
</evidence>